<sequence>MRELAGRLAALDPAASETLRVIAYFDRLVDGRVGAEGMLRGAAVLSGAPVGRLTAGRAEGRRFGADGAALADGGPGDWPGVAIGDGDVVWLERAGEPHANDAMILERLAISLSVLSQRLDTAAPTRRAVEVLLLGDSTEAARQEAADRLGLALHAAVRAVAVPAVMRVTRPAAQAVVGSRFGVVRAVITTLDDPATAERAGVGVPARTPEEVRQSWRSALVALRLAEEERPVVWAESLGPLLGLAEAEDQRAAPHPDVAALDRALATHWSEPLLRDLAAGASRRALAARAGVHHSTMGARVHELPALLGFDPLTPLGRTRLDVALLLHRLASTRFDGEG</sequence>
<feature type="domain" description="PucR C-terminal helix-turn-helix" evidence="1">
    <location>
        <begin position="277"/>
        <end position="326"/>
    </location>
</feature>
<evidence type="ECO:0000259" key="1">
    <source>
        <dbReference type="Pfam" id="PF13556"/>
    </source>
</evidence>
<evidence type="ECO:0000313" key="2">
    <source>
        <dbReference type="EMBL" id="XDI06726.1"/>
    </source>
</evidence>
<dbReference type="InterPro" id="IPR025736">
    <property type="entry name" value="PucR_C-HTH_dom"/>
</dbReference>
<proteinExistence type="predicted"/>
<name>A0AB39BKU4_9MICO</name>
<dbReference type="RefSeq" id="WP_368499105.1">
    <property type="nucleotide sequence ID" value="NZ_CP162511.1"/>
</dbReference>
<reference evidence="2" key="1">
    <citation type="submission" date="2024-05" db="EMBL/GenBank/DDBJ databases">
        <title>Herbiconiux sp. A18JL235.</title>
        <authorList>
            <person name="Zhang G."/>
        </authorList>
    </citation>
    <scope>NUCLEOTIDE SEQUENCE</scope>
    <source>
        <strain evidence="2">A18JL235</strain>
    </source>
</reference>
<gene>
    <name evidence="2" type="ORF">ABFY20_06385</name>
</gene>
<dbReference type="Gene3D" id="1.10.10.2840">
    <property type="entry name" value="PucR C-terminal helix-turn-helix domain"/>
    <property type="match status" value="1"/>
</dbReference>
<dbReference type="AlphaFoldDB" id="A0AB39BKU4"/>
<organism evidence="2">
    <name type="scientific">Herbiconiux sp. A18JL235</name>
    <dbReference type="NCBI Taxonomy" id="3152363"/>
    <lineage>
        <taxon>Bacteria</taxon>
        <taxon>Bacillati</taxon>
        <taxon>Actinomycetota</taxon>
        <taxon>Actinomycetes</taxon>
        <taxon>Micrococcales</taxon>
        <taxon>Microbacteriaceae</taxon>
        <taxon>Herbiconiux</taxon>
    </lineage>
</organism>
<dbReference type="Pfam" id="PF13556">
    <property type="entry name" value="HTH_30"/>
    <property type="match status" value="1"/>
</dbReference>
<protein>
    <recommendedName>
        <fullName evidence="1">PucR C-terminal helix-turn-helix domain-containing protein</fullName>
    </recommendedName>
</protein>
<dbReference type="InterPro" id="IPR042070">
    <property type="entry name" value="PucR_C-HTH_sf"/>
</dbReference>
<accession>A0AB39BKU4</accession>
<dbReference type="EMBL" id="CP162511">
    <property type="protein sequence ID" value="XDI06726.1"/>
    <property type="molecule type" value="Genomic_DNA"/>
</dbReference>